<keyword evidence="4" id="KW-1185">Reference proteome</keyword>
<feature type="compositionally biased region" description="Polar residues" evidence="1">
    <location>
        <begin position="111"/>
        <end position="125"/>
    </location>
</feature>
<evidence type="ECO:0000313" key="3">
    <source>
        <dbReference type="EMBL" id="KAG2374319.1"/>
    </source>
</evidence>
<dbReference type="Proteomes" id="UP000816034">
    <property type="component" value="Unassembled WGS sequence"/>
</dbReference>
<evidence type="ECO:0000256" key="2">
    <source>
        <dbReference type="SAM" id="Phobius"/>
    </source>
</evidence>
<dbReference type="EMBL" id="PYSW02000046">
    <property type="protein sequence ID" value="KAG2374319.1"/>
    <property type="molecule type" value="Genomic_DNA"/>
</dbReference>
<dbReference type="GeneID" id="68103343"/>
<accession>A0AA88GFE3</accession>
<feature type="compositionally biased region" description="Basic and acidic residues" evidence="1">
    <location>
        <begin position="94"/>
        <end position="110"/>
    </location>
</feature>
<name>A0AA88GFE3_NAELO</name>
<gene>
    <name evidence="3" type="ORF">C9374_010889</name>
</gene>
<keyword evidence="2" id="KW-0472">Membrane</keyword>
<proteinExistence type="predicted"/>
<feature type="region of interest" description="Disordered" evidence="1">
    <location>
        <begin position="88"/>
        <end position="172"/>
    </location>
</feature>
<evidence type="ECO:0000313" key="4">
    <source>
        <dbReference type="Proteomes" id="UP000816034"/>
    </source>
</evidence>
<feature type="compositionally biased region" description="Low complexity" evidence="1">
    <location>
        <begin position="133"/>
        <end position="172"/>
    </location>
</feature>
<protein>
    <recommendedName>
        <fullName evidence="5">Letm1 RBD domain-containing protein</fullName>
    </recommendedName>
</protein>
<comment type="caution">
    <text evidence="3">The sequence shown here is derived from an EMBL/GenBank/DDBJ whole genome shotgun (WGS) entry which is preliminary data.</text>
</comment>
<keyword evidence="2" id="KW-1133">Transmembrane helix</keyword>
<evidence type="ECO:0000256" key="1">
    <source>
        <dbReference type="SAM" id="MobiDB-lite"/>
    </source>
</evidence>
<evidence type="ECO:0008006" key="5">
    <source>
        <dbReference type="Google" id="ProtNLM"/>
    </source>
</evidence>
<dbReference type="RefSeq" id="XP_044543493.1">
    <property type="nucleotide sequence ID" value="XM_044686483.1"/>
</dbReference>
<feature type="transmembrane region" description="Helical" evidence="2">
    <location>
        <begin position="261"/>
        <end position="286"/>
    </location>
</feature>
<organism evidence="3 4">
    <name type="scientific">Naegleria lovaniensis</name>
    <name type="common">Amoeba</name>
    <dbReference type="NCBI Taxonomy" id="51637"/>
    <lineage>
        <taxon>Eukaryota</taxon>
        <taxon>Discoba</taxon>
        <taxon>Heterolobosea</taxon>
        <taxon>Tetramitia</taxon>
        <taxon>Eutetramitia</taxon>
        <taxon>Vahlkampfiidae</taxon>
        <taxon>Naegleria</taxon>
    </lineage>
</organism>
<sequence>MFRSSRVLLNEARASVCRYVTNQSMHTNINNVIQRHYSVCSSSSYNPHKYQNTLKSFDHHVQPSSSLLMTNFQSSSYPISRHYHTSHCTTLSNDDAKSEKSSSKIQKNDEGNQGSALNPQQQQRNEPTPPSQQPSDTSTSPSSESSSDPSQNTGKAQPQTSSSSSSKQTPTPKYSFNYQDYQQWIGKAYSLTDRVKQYFDRVVYKLSYYGKFYYQGLRTIVTDTKKYLALKKEINNNRPFHLANRSEILFTTQYSIEVLKAIPFIVLIFPFSVAYYIMAFIFPILLPSHLVLPRRKVQILNNINRIRKEQKRLIIERLLQFTNLVNNKYIKVDDELMAQCNQFTNILGNISKYQDSKASFKTHQERKEFISKLLNDMKKLDRTKFVDQYLKFHFMSTTLLDDICRFALIGRSHLGGISGAVKEDNTSSILGLRKYDPNILQQLLFNFLDVLASHEQAQALTPNVIKMYQLNRFIKQMREDDKFIFMDEELSNVLNTKEETPIREWLKICYVRGLVDDPTCYGGVNTVLITADDLKMAGKHAPQTSTTTVASISSEKVQELVSELRELHSLWYKFTEDIKSNELQIITCVLLK</sequence>
<keyword evidence="2" id="KW-0812">Transmembrane</keyword>
<dbReference type="AlphaFoldDB" id="A0AA88GFE3"/>
<reference evidence="3 4" key="1">
    <citation type="journal article" date="2018" name="BMC Genomics">
        <title>The genome of Naegleria lovaniensis, the basis for a comparative approach to unravel pathogenicity factors of the human pathogenic amoeba N. fowleri.</title>
        <authorList>
            <person name="Liechti N."/>
            <person name="Schurch N."/>
            <person name="Bruggmann R."/>
            <person name="Wittwer M."/>
        </authorList>
    </citation>
    <scope>NUCLEOTIDE SEQUENCE [LARGE SCALE GENOMIC DNA]</scope>
    <source>
        <strain evidence="3 4">ATCC 30569</strain>
    </source>
</reference>